<gene>
    <name evidence="1" type="ORF">CF165_32115</name>
</gene>
<dbReference type="AlphaFoldDB" id="A0A229SVM6"/>
<reference evidence="2" key="1">
    <citation type="submission" date="2017-07" db="EMBL/GenBank/DDBJ databases">
        <title>Comparative genome mining reveals phylogenetic distribution patterns of secondary metabolites in Amycolatopsis.</title>
        <authorList>
            <person name="Adamek M."/>
            <person name="Alanjary M."/>
            <person name="Sales-Ortells H."/>
            <person name="Goodfellow M."/>
            <person name="Bull A.T."/>
            <person name="Kalinowski J."/>
            <person name="Ziemert N."/>
        </authorList>
    </citation>
    <scope>NUCLEOTIDE SEQUENCE [LARGE SCALE GENOMIC DNA]</scope>
    <source>
        <strain evidence="2">H5</strain>
    </source>
</reference>
<dbReference type="OrthoDB" id="4526421at2"/>
<comment type="caution">
    <text evidence="1">The sequence shown here is derived from an EMBL/GenBank/DDBJ whole genome shotgun (WGS) entry which is preliminary data.</text>
</comment>
<organism evidence="1 2">
    <name type="scientific">Amycolatopsis vastitatis</name>
    <dbReference type="NCBI Taxonomy" id="1905142"/>
    <lineage>
        <taxon>Bacteria</taxon>
        <taxon>Bacillati</taxon>
        <taxon>Actinomycetota</taxon>
        <taxon>Actinomycetes</taxon>
        <taxon>Pseudonocardiales</taxon>
        <taxon>Pseudonocardiaceae</taxon>
        <taxon>Amycolatopsis</taxon>
    </lineage>
</organism>
<evidence type="ECO:0000313" key="2">
    <source>
        <dbReference type="Proteomes" id="UP000215199"/>
    </source>
</evidence>
<accession>A0A229SVM6</accession>
<dbReference type="RefSeq" id="WP_093951326.1">
    <property type="nucleotide sequence ID" value="NZ_NMUL01000038.1"/>
</dbReference>
<keyword evidence="2" id="KW-1185">Reference proteome</keyword>
<sequence>MRVLVVGHGPVAGVLATSMATGHRVGFAVRERTAESRLVGTRRLRTARRVERRSVELVTAGERATGWDMVISTASPASPGVAELLGQSPIVAAVTQVPSEVELLRELAGDRPWGLVVPEFFAGGADPTWWWPPARVRFTVAGPASASLRSLFTHPRWSRTAPLWAPLVSAAATMPVVAGLHAEDFDLTAARRSSRRLAAAATQARNAVAAEFGAPAPRPVSPHAVRVALAVLPRLAPFDVPHYLRGHFGGHGTQTLRMLRDWVELGRRHGLPADRIEDLLERVSA</sequence>
<name>A0A229SVM6_9PSEU</name>
<dbReference type="Proteomes" id="UP000215199">
    <property type="component" value="Unassembled WGS sequence"/>
</dbReference>
<proteinExistence type="predicted"/>
<protein>
    <submittedName>
        <fullName evidence="1">Uncharacterized protein</fullName>
    </submittedName>
</protein>
<dbReference type="EMBL" id="NMUL01000038">
    <property type="protein sequence ID" value="OXM63018.1"/>
    <property type="molecule type" value="Genomic_DNA"/>
</dbReference>
<evidence type="ECO:0000313" key="1">
    <source>
        <dbReference type="EMBL" id="OXM63018.1"/>
    </source>
</evidence>